<dbReference type="PANTHER" id="PTHR11215">
    <property type="entry name" value="METAL DEPENDENT HYDROLASE - RELATED"/>
    <property type="match status" value="1"/>
</dbReference>
<dbReference type="Pfam" id="PF03690">
    <property type="entry name" value="MYG1_exonuc"/>
    <property type="match status" value="1"/>
</dbReference>
<name>A0A1G2MB93_9BACT</name>
<protein>
    <recommendedName>
        <fullName evidence="4">Metal-dependent hydrolase</fullName>
    </recommendedName>
</protein>
<comment type="caution">
    <text evidence="2">The sequence shown here is derived from an EMBL/GenBank/DDBJ whole genome shotgun (WGS) entry which is preliminary data.</text>
</comment>
<dbReference type="PANTHER" id="PTHR11215:SF1">
    <property type="entry name" value="MYG1 EXONUCLEASE"/>
    <property type="match status" value="1"/>
</dbReference>
<dbReference type="EMBL" id="MHRI01000030">
    <property type="protein sequence ID" value="OHA20419.1"/>
    <property type="molecule type" value="Genomic_DNA"/>
</dbReference>
<evidence type="ECO:0000313" key="2">
    <source>
        <dbReference type="EMBL" id="OHA20419.1"/>
    </source>
</evidence>
<sequence>MRKEHSIIVTHDGKFHADDVFAVATLLLVFPGATVTRTRDEGLIKGADAAVDVGGIYDEETNRFDHHQKEGAGVRENGIPFAAFGLVWKRFGEALSKDRKVAYHVEETLVSPIDANDNGVDLETPGPVGIGAGVFTYTIVDAIRAFDPTWLEEDHASDAAFAEATLFAKRIIEREIKRGEGKKKGEEKVIELYEHAKDKRLIVLPHAYSWKDTLCKFPLPLFVVHPQNGTWRVCAVRDNPHVFVNRKDLPAEWAGLRDRELSRLTGVEGSVFCHRNRFMAVAESKEGAIALANLALEA</sequence>
<gene>
    <name evidence="2" type="ORF">A2849_01420</name>
</gene>
<evidence type="ECO:0000256" key="1">
    <source>
        <dbReference type="ARBA" id="ARBA00010105"/>
    </source>
</evidence>
<dbReference type="Proteomes" id="UP000178121">
    <property type="component" value="Unassembled WGS sequence"/>
</dbReference>
<evidence type="ECO:0008006" key="4">
    <source>
        <dbReference type="Google" id="ProtNLM"/>
    </source>
</evidence>
<evidence type="ECO:0000313" key="3">
    <source>
        <dbReference type="Proteomes" id="UP000178121"/>
    </source>
</evidence>
<organism evidence="2 3">
    <name type="scientific">Candidatus Taylorbacteria bacterium RIFCSPHIGHO2_01_FULL_51_15</name>
    <dbReference type="NCBI Taxonomy" id="1802304"/>
    <lineage>
        <taxon>Bacteria</taxon>
        <taxon>Candidatus Tayloriibacteriota</taxon>
    </lineage>
</organism>
<comment type="similarity">
    <text evidence="1">Belongs to the MYG1 family.</text>
</comment>
<accession>A0A1G2MB93</accession>
<proteinExistence type="inferred from homology"/>
<dbReference type="GO" id="GO:0005737">
    <property type="term" value="C:cytoplasm"/>
    <property type="evidence" value="ECO:0007669"/>
    <property type="project" value="TreeGrafter"/>
</dbReference>
<dbReference type="AlphaFoldDB" id="A0A1G2MB93"/>
<dbReference type="InterPro" id="IPR003226">
    <property type="entry name" value="MYG1_exonuclease"/>
</dbReference>
<reference evidence="2 3" key="1">
    <citation type="journal article" date="2016" name="Nat. Commun.">
        <title>Thousands of microbial genomes shed light on interconnected biogeochemical processes in an aquifer system.</title>
        <authorList>
            <person name="Anantharaman K."/>
            <person name="Brown C.T."/>
            <person name="Hug L.A."/>
            <person name="Sharon I."/>
            <person name="Castelle C.J."/>
            <person name="Probst A.J."/>
            <person name="Thomas B.C."/>
            <person name="Singh A."/>
            <person name="Wilkins M.J."/>
            <person name="Karaoz U."/>
            <person name="Brodie E.L."/>
            <person name="Williams K.H."/>
            <person name="Hubbard S.S."/>
            <person name="Banfield J.F."/>
        </authorList>
    </citation>
    <scope>NUCLEOTIDE SEQUENCE [LARGE SCALE GENOMIC DNA]</scope>
</reference>